<comment type="caution">
    <text evidence="3">The sequence shown here is derived from an EMBL/GenBank/DDBJ whole genome shotgun (WGS) entry which is preliminary data.</text>
</comment>
<organism evidence="3 4">
    <name type="scientific">Tegillarca granosa</name>
    <name type="common">Malaysian cockle</name>
    <name type="synonym">Anadara granosa</name>
    <dbReference type="NCBI Taxonomy" id="220873"/>
    <lineage>
        <taxon>Eukaryota</taxon>
        <taxon>Metazoa</taxon>
        <taxon>Spiralia</taxon>
        <taxon>Lophotrochozoa</taxon>
        <taxon>Mollusca</taxon>
        <taxon>Bivalvia</taxon>
        <taxon>Autobranchia</taxon>
        <taxon>Pteriomorphia</taxon>
        <taxon>Arcoida</taxon>
        <taxon>Arcoidea</taxon>
        <taxon>Arcidae</taxon>
        <taxon>Tegillarca</taxon>
    </lineage>
</organism>
<dbReference type="InterPro" id="IPR014784">
    <property type="entry name" value="Cu2_ascorb_mOase-like_C"/>
</dbReference>
<protein>
    <recommendedName>
        <fullName evidence="2">Copper type II ascorbate-dependent monooxygenase C-terminal domain-containing protein</fullName>
    </recommendedName>
</protein>
<evidence type="ECO:0000259" key="2">
    <source>
        <dbReference type="Pfam" id="PF03712"/>
    </source>
</evidence>
<sequence>MLPGDEFKISCLYTSKYKTTPTYYGQGTNSEMCFGYVYFYPIENSPLSRCVDAGRWKTYWPVNAFNLNAWDIPLYLTEKMKNKGTNCHPDIDDKNEKKTIIMHKDIMQLKDVFNNEATFNDNKPLT</sequence>
<dbReference type="Proteomes" id="UP001217089">
    <property type="component" value="Unassembled WGS sequence"/>
</dbReference>
<evidence type="ECO:0000313" key="3">
    <source>
        <dbReference type="EMBL" id="KAJ8306364.1"/>
    </source>
</evidence>
<gene>
    <name evidence="3" type="ORF">KUTeg_016909</name>
</gene>
<dbReference type="EMBL" id="JARBDR010000813">
    <property type="protein sequence ID" value="KAJ8306364.1"/>
    <property type="molecule type" value="Genomic_DNA"/>
</dbReference>
<feature type="non-terminal residue" evidence="3">
    <location>
        <position position="126"/>
    </location>
</feature>
<dbReference type="InterPro" id="IPR008977">
    <property type="entry name" value="PHM/PNGase_F_dom_sf"/>
</dbReference>
<dbReference type="Gene3D" id="2.60.120.230">
    <property type="match status" value="1"/>
</dbReference>
<accession>A0ABQ9EM69</accession>
<dbReference type="SUPFAM" id="SSF49742">
    <property type="entry name" value="PHM/PNGase F"/>
    <property type="match status" value="1"/>
</dbReference>
<keyword evidence="4" id="KW-1185">Reference proteome</keyword>
<evidence type="ECO:0000313" key="4">
    <source>
        <dbReference type="Proteomes" id="UP001217089"/>
    </source>
</evidence>
<evidence type="ECO:0000256" key="1">
    <source>
        <dbReference type="ARBA" id="ARBA00023157"/>
    </source>
</evidence>
<proteinExistence type="predicted"/>
<dbReference type="InterPro" id="IPR024548">
    <property type="entry name" value="Cu2_monoox_C"/>
</dbReference>
<name>A0ABQ9EM69_TEGGR</name>
<keyword evidence="1" id="KW-1015">Disulfide bond</keyword>
<reference evidence="3 4" key="1">
    <citation type="submission" date="2022-12" db="EMBL/GenBank/DDBJ databases">
        <title>Chromosome-level genome of Tegillarca granosa.</title>
        <authorList>
            <person name="Kim J."/>
        </authorList>
    </citation>
    <scope>NUCLEOTIDE SEQUENCE [LARGE SCALE GENOMIC DNA]</scope>
    <source>
        <strain evidence="3">Teg-2019</strain>
        <tissue evidence="3">Adductor muscle</tissue>
    </source>
</reference>
<feature type="domain" description="Copper type II ascorbate-dependent monooxygenase C-terminal" evidence="2">
    <location>
        <begin position="2"/>
        <end position="60"/>
    </location>
</feature>
<dbReference type="Pfam" id="PF03712">
    <property type="entry name" value="Cu2_monoox_C"/>
    <property type="match status" value="1"/>
</dbReference>